<name>A0A830FBU0_9EURY</name>
<accession>A0A830FBU0</accession>
<feature type="compositionally biased region" description="Basic and acidic residues" evidence="1">
    <location>
        <begin position="35"/>
        <end position="47"/>
    </location>
</feature>
<dbReference type="InterPro" id="IPR058858">
    <property type="entry name" value="HacaP"/>
</dbReference>
<keyword evidence="3" id="KW-1185">Reference proteome</keyword>
<evidence type="ECO:0000256" key="1">
    <source>
        <dbReference type="SAM" id="MobiDB-lite"/>
    </source>
</evidence>
<dbReference type="Pfam" id="PF26396">
    <property type="entry name" value="HacaP"/>
    <property type="match status" value="1"/>
</dbReference>
<feature type="compositionally biased region" description="Basic and acidic residues" evidence="1">
    <location>
        <begin position="15"/>
        <end position="27"/>
    </location>
</feature>
<reference evidence="2 3" key="1">
    <citation type="journal article" date="2019" name="Int. J. Syst. Evol. Microbiol.">
        <title>The Global Catalogue of Microorganisms (GCM) 10K type strain sequencing project: providing services to taxonomists for standard genome sequencing and annotation.</title>
        <authorList>
            <consortium name="The Broad Institute Genomics Platform"/>
            <consortium name="The Broad Institute Genome Sequencing Center for Infectious Disease"/>
            <person name="Wu L."/>
            <person name="Ma J."/>
        </authorList>
    </citation>
    <scope>NUCLEOTIDE SEQUENCE [LARGE SCALE GENOMIC DNA]</scope>
    <source>
        <strain evidence="2 3">JCM 19585</strain>
    </source>
</reference>
<organism evidence="2 3">
    <name type="scientific">Halarchaeum grantii</name>
    <dbReference type="NCBI Taxonomy" id="1193105"/>
    <lineage>
        <taxon>Archaea</taxon>
        <taxon>Methanobacteriati</taxon>
        <taxon>Methanobacteriota</taxon>
        <taxon>Stenosarchaea group</taxon>
        <taxon>Halobacteria</taxon>
        <taxon>Halobacteriales</taxon>
        <taxon>Halobacteriaceae</taxon>
    </lineage>
</organism>
<feature type="region of interest" description="Disordered" evidence="1">
    <location>
        <begin position="1"/>
        <end position="61"/>
    </location>
</feature>
<sequence length="61" mass="7280">MEDRLKWHATPYHDVMGDTKRGRERKGTGKRQQRREREVYRELRADEEPPEPESAELSIGD</sequence>
<gene>
    <name evidence="2" type="ORF">GCM10009037_13590</name>
</gene>
<proteinExistence type="predicted"/>
<protein>
    <submittedName>
        <fullName evidence="2">Uncharacterized protein</fullName>
    </submittedName>
</protein>
<dbReference type="AlphaFoldDB" id="A0A830FBU0"/>
<evidence type="ECO:0000313" key="2">
    <source>
        <dbReference type="EMBL" id="GGL31146.1"/>
    </source>
</evidence>
<evidence type="ECO:0000313" key="3">
    <source>
        <dbReference type="Proteomes" id="UP000628840"/>
    </source>
</evidence>
<comment type="caution">
    <text evidence="2">The sequence shown here is derived from an EMBL/GenBank/DDBJ whole genome shotgun (WGS) entry which is preliminary data.</text>
</comment>
<dbReference type="EMBL" id="BMPF01000002">
    <property type="protein sequence ID" value="GGL31146.1"/>
    <property type="molecule type" value="Genomic_DNA"/>
</dbReference>
<dbReference type="Proteomes" id="UP000628840">
    <property type="component" value="Unassembled WGS sequence"/>
</dbReference>